<feature type="chain" id="PRO_5015328193" description="Calcineurin-like phosphoesterase domain-containing protein" evidence="1">
    <location>
        <begin position="24"/>
        <end position="341"/>
    </location>
</feature>
<evidence type="ECO:0000313" key="2">
    <source>
        <dbReference type="EMBL" id="AVW93307.1"/>
    </source>
</evidence>
<sequence>MTVSRLLATVSVCGMMMAGAASADPFSMGLWGDMPYAKADDAPFIPALIADINASDIAFSMYDGDIKDGSSECTDAIYTDAITMFDSLSAPVIYVPGDNEWTDCHRTNNGGWDNLERLSHIRQTMFNTLDTFGATKMPVEHQGTPGEAYAENTRYSRDGAMFVGLNVPGSNNNMVVDDAACTKKSERTAEQCAADNAEYKERDAANIAWLTESFAMAKDAGDMGIMIVLQADMGFDIPETEDDDESRLSGKEGYAAFLDALMAQTEAFDGQVVLVHGDTHYFKMDKPLPNASHMLANFTRVQTFGSPNVHWVKVDVDATTRDVFTFRPMIVAANAMKSLPN</sequence>
<proteinExistence type="predicted"/>
<organism evidence="2 3">
    <name type="scientific">Celeribacter baekdonensis</name>
    <dbReference type="NCBI Taxonomy" id="875171"/>
    <lineage>
        <taxon>Bacteria</taxon>
        <taxon>Pseudomonadati</taxon>
        <taxon>Pseudomonadota</taxon>
        <taxon>Alphaproteobacteria</taxon>
        <taxon>Rhodobacterales</taxon>
        <taxon>Roseobacteraceae</taxon>
        <taxon>Celeribacter</taxon>
    </lineage>
</organism>
<feature type="signal peptide" evidence="1">
    <location>
        <begin position="1"/>
        <end position="23"/>
    </location>
</feature>
<dbReference type="KEGG" id="cbak:DA792_04590"/>
<dbReference type="AlphaFoldDB" id="A0A2R4M877"/>
<evidence type="ECO:0008006" key="4">
    <source>
        <dbReference type="Google" id="ProtNLM"/>
    </source>
</evidence>
<keyword evidence="1" id="KW-0732">Signal</keyword>
<name>A0A2R4M877_9RHOB</name>
<evidence type="ECO:0000256" key="1">
    <source>
        <dbReference type="SAM" id="SignalP"/>
    </source>
</evidence>
<dbReference type="SUPFAM" id="SSF56300">
    <property type="entry name" value="Metallo-dependent phosphatases"/>
    <property type="match status" value="1"/>
</dbReference>
<gene>
    <name evidence="2" type="ORF">DA792_04590</name>
</gene>
<reference evidence="2 3" key="1">
    <citation type="submission" date="2018-03" db="EMBL/GenBank/DDBJ databases">
        <title>The Complete Genome of Celeribacter baekdonensis strain LH4, a Thiosulfate-Oxidizing Alphaproteobacterium Isolated from Gulf of Mexico Continental Slope Sediments.</title>
        <authorList>
            <person name="Flood B.E."/>
            <person name="Bailey J.V."/>
            <person name="Leprich D."/>
        </authorList>
    </citation>
    <scope>NUCLEOTIDE SEQUENCE [LARGE SCALE GENOMIC DNA]</scope>
    <source>
        <strain evidence="2 3">LH4</strain>
    </source>
</reference>
<dbReference type="Proteomes" id="UP000241447">
    <property type="component" value="Chromosome"/>
</dbReference>
<accession>A0A2R4M877</accession>
<dbReference type="InterPro" id="IPR029052">
    <property type="entry name" value="Metallo-depent_PP-like"/>
</dbReference>
<evidence type="ECO:0000313" key="3">
    <source>
        <dbReference type="Proteomes" id="UP000241447"/>
    </source>
</evidence>
<dbReference type="OrthoDB" id="58809at2"/>
<protein>
    <recommendedName>
        <fullName evidence="4">Calcineurin-like phosphoesterase domain-containing protein</fullName>
    </recommendedName>
</protein>
<dbReference type="EMBL" id="CP028475">
    <property type="protein sequence ID" value="AVW93307.1"/>
    <property type="molecule type" value="Genomic_DNA"/>
</dbReference>